<protein>
    <recommendedName>
        <fullName evidence="2">Reverse transcriptase domain-containing protein</fullName>
    </recommendedName>
</protein>
<dbReference type="EMBL" id="JAEPRB010000022">
    <property type="protein sequence ID" value="KAG2225960.1"/>
    <property type="molecule type" value="Genomic_DNA"/>
</dbReference>
<dbReference type="SUPFAM" id="SSF56672">
    <property type="entry name" value="DNA/RNA polymerases"/>
    <property type="match status" value="1"/>
</dbReference>
<feature type="compositionally biased region" description="Low complexity" evidence="1">
    <location>
        <begin position="704"/>
        <end position="713"/>
    </location>
</feature>
<evidence type="ECO:0000259" key="2">
    <source>
        <dbReference type="PROSITE" id="PS50878"/>
    </source>
</evidence>
<comment type="caution">
    <text evidence="3">The sequence shown here is derived from an EMBL/GenBank/DDBJ whole genome shotgun (WGS) entry which is preliminary data.</text>
</comment>
<dbReference type="InterPro" id="IPR036691">
    <property type="entry name" value="Endo/exonu/phosph_ase_sf"/>
</dbReference>
<dbReference type="Pfam" id="PF00078">
    <property type="entry name" value="RVT_1"/>
    <property type="match status" value="1"/>
</dbReference>
<organism evidence="3 4">
    <name type="scientific">Circinella minor</name>
    <dbReference type="NCBI Taxonomy" id="1195481"/>
    <lineage>
        <taxon>Eukaryota</taxon>
        <taxon>Fungi</taxon>
        <taxon>Fungi incertae sedis</taxon>
        <taxon>Mucoromycota</taxon>
        <taxon>Mucoromycotina</taxon>
        <taxon>Mucoromycetes</taxon>
        <taxon>Mucorales</taxon>
        <taxon>Lichtheimiaceae</taxon>
        <taxon>Circinella</taxon>
    </lineage>
</organism>
<dbReference type="AlphaFoldDB" id="A0A8H7SC91"/>
<dbReference type="OrthoDB" id="2207231at2759"/>
<reference evidence="3 4" key="1">
    <citation type="submission" date="2020-12" db="EMBL/GenBank/DDBJ databases">
        <title>Metabolic potential, ecology and presence of endohyphal bacteria is reflected in genomic diversity of Mucoromycotina.</title>
        <authorList>
            <person name="Muszewska A."/>
            <person name="Okrasinska A."/>
            <person name="Steczkiewicz K."/>
            <person name="Drgas O."/>
            <person name="Orlowska M."/>
            <person name="Perlinska-Lenart U."/>
            <person name="Aleksandrzak-Piekarczyk T."/>
            <person name="Szatraj K."/>
            <person name="Zielenkiewicz U."/>
            <person name="Pilsyk S."/>
            <person name="Malc E."/>
            <person name="Mieczkowski P."/>
            <person name="Kruszewska J.S."/>
            <person name="Biernat P."/>
            <person name="Pawlowska J."/>
        </authorList>
    </citation>
    <scope>NUCLEOTIDE SEQUENCE [LARGE SCALE GENOMIC DNA]</scope>
    <source>
        <strain evidence="3 4">CBS 142.35</strain>
    </source>
</reference>
<sequence>MSNNNITLTIFNTTGLHRQGTNMILPHIPSTHLLFLVETWLLTPNRYYTSWQQYHVYGKRPTPTSKRGHLGISLLINPQCPFYVHFLPNTSSTFPLYHLSCIVANTLIHCVYLPPNDTFTDEMAMAVLDSLPLFYPNTTNTIICGDFNARFGSLTGDRISNARGALIQQWMEGHNIQLWNATLTYGQPTFLRWSGSSIIDLYMSTHPCTNSSMHIHNLSLDSDHKMIDFSFTPPSEPPNTPPQHLPSRQLWNLNKLKDSNTLQQYNTTFMNNMELLNKDIEQCYNNIQCSTILPPTLRTTIENITTCFYTNLYNTMDSILGRAIPGQKQRDDFWTSELQHLVDKREHYYQKWRRALGMNKLTWRLRHQEARAKVRRALKKRSRETWRTFCKKLEQEEYTKTTAIIKKIRQRRTLQHTYSHPGGPQTAANKMAQHLESVYDGHLITTSPQPPTREIPSTSSAHQLPDSIITSENITAALECLPKKKAPGIDHLRSEMLKPLISVLTPFLYKLFYLCWISSYTPESWRIAQVVPIHKKGPPDNPANFRPISLTSILRKVFEYCLQQPLEIHSPSLDISQGGFRTERSSLDQVLCLQEICRLHKACNNNLPCTLGFLDVMQAYDSVDRSIIWNLLQAHHTPPLLISLLQNLFDDVYIEVVISNTNSYRFSPTTGVLQGSILSPFLYSLYINSLPALLRTTEQPPRSPSRTPYTTTTLDHHNEDSQPSIITSQRRRGRPSTASLTQSLPSIQCLLYADDVVVISTPQKMQEILQLCEQHSYDLGYRWNPKKCVIVQPPNNENTYTLYDTQIPTQSSFIYLGIPINYCDIWLF</sequence>
<keyword evidence="4" id="KW-1185">Reference proteome</keyword>
<gene>
    <name evidence="3" type="ORF">INT45_006656</name>
</gene>
<dbReference type="PROSITE" id="PS50878">
    <property type="entry name" value="RT_POL"/>
    <property type="match status" value="1"/>
</dbReference>
<dbReference type="Gene3D" id="3.60.10.10">
    <property type="entry name" value="Endonuclease/exonuclease/phosphatase"/>
    <property type="match status" value="1"/>
</dbReference>
<name>A0A8H7SC91_9FUNG</name>
<evidence type="ECO:0000256" key="1">
    <source>
        <dbReference type="SAM" id="MobiDB-lite"/>
    </source>
</evidence>
<dbReference type="SUPFAM" id="SSF56219">
    <property type="entry name" value="DNase I-like"/>
    <property type="match status" value="1"/>
</dbReference>
<dbReference type="CDD" id="cd01650">
    <property type="entry name" value="RT_nLTR_like"/>
    <property type="match status" value="1"/>
</dbReference>
<dbReference type="Pfam" id="PF14529">
    <property type="entry name" value="Exo_endo_phos_2"/>
    <property type="match status" value="1"/>
</dbReference>
<proteinExistence type="predicted"/>
<dbReference type="Proteomes" id="UP000646827">
    <property type="component" value="Unassembled WGS sequence"/>
</dbReference>
<evidence type="ECO:0000313" key="3">
    <source>
        <dbReference type="EMBL" id="KAG2225960.1"/>
    </source>
</evidence>
<evidence type="ECO:0000313" key="4">
    <source>
        <dbReference type="Proteomes" id="UP000646827"/>
    </source>
</evidence>
<dbReference type="GO" id="GO:0003824">
    <property type="term" value="F:catalytic activity"/>
    <property type="evidence" value="ECO:0007669"/>
    <property type="project" value="InterPro"/>
</dbReference>
<dbReference type="InterPro" id="IPR005135">
    <property type="entry name" value="Endo/exonuclease/phosphatase"/>
</dbReference>
<accession>A0A8H7SC91</accession>
<feature type="domain" description="Reverse transcriptase" evidence="2">
    <location>
        <begin position="514"/>
        <end position="820"/>
    </location>
</feature>
<feature type="region of interest" description="Disordered" evidence="1">
    <location>
        <begin position="697"/>
        <end position="739"/>
    </location>
</feature>
<dbReference type="PANTHER" id="PTHR19446">
    <property type="entry name" value="REVERSE TRANSCRIPTASES"/>
    <property type="match status" value="1"/>
</dbReference>
<dbReference type="InterPro" id="IPR043502">
    <property type="entry name" value="DNA/RNA_pol_sf"/>
</dbReference>
<dbReference type="InterPro" id="IPR000477">
    <property type="entry name" value="RT_dom"/>
</dbReference>